<keyword evidence="5 8" id="KW-0812">Transmembrane</keyword>
<dbReference type="RefSeq" id="WP_210060892.1">
    <property type="nucleotide sequence ID" value="NZ_JAGGLJ010000009.1"/>
</dbReference>
<evidence type="ECO:0000256" key="4">
    <source>
        <dbReference type="ARBA" id="ARBA00022475"/>
    </source>
</evidence>
<feature type="transmembrane region" description="Helical" evidence="8">
    <location>
        <begin position="277"/>
        <end position="297"/>
    </location>
</feature>
<dbReference type="SUPFAM" id="SSF81345">
    <property type="entry name" value="ABC transporter involved in vitamin B12 uptake, BtuC"/>
    <property type="match status" value="1"/>
</dbReference>
<dbReference type="Pfam" id="PF01032">
    <property type="entry name" value="FecCD"/>
    <property type="match status" value="1"/>
</dbReference>
<evidence type="ECO:0000256" key="7">
    <source>
        <dbReference type="ARBA" id="ARBA00023136"/>
    </source>
</evidence>
<keyword evidence="10" id="KW-1185">Reference proteome</keyword>
<accession>A0ABS4KCV7</accession>
<feature type="transmembrane region" description="Helical" evidence="8">
    <location>
        <begin position="189"/>
        <end position="208"/>
    </location>
</feature>
<evidence type="ECO:0000313" key="10">
    <source>
        <dbReference type="Proteomes" id="UP001519306"/>
    </source>
</evidence>
<comment type="similarity">
    <text evidence="2">Belongs to the binding-protein-dependent transport system permease family. FecCD subfamily.</text>
</comment>
<feature type="transmembrane region" description="Helical" evidence="8">
    <location>
        <begin position="239"/>
        <end position="261"/>
    </location>
</feature>
<evidence type="ECO:0000313" key="9">
    <source>
        <dbReference type="EMBL" id="MBP2025604.1"/>
    </source>
</evidence>
<organism evidence="9 10">
    <name type="scientific">Peptoniphilus stercorisuis</name>
    <dbReference type="NCBI Taxonomy" id="1436965"/>
    <lineage>
        <taxon>Bacteria</taxon>
        <taxon>Bacillati</taxon>
        <taxon>Bacillota</taxon>
        <taxon>Tissierellia</taxon>
        <taxon>Tissierellales</taxon>
        <taxon>Peptoniphilaceae</taxon>
        <taxon>Peptoniphilus</taxon>
    </lineage>
</organism>
<evidence type="ECO:0000256" key="8">
    <source>
        <dbReference type="SAM" id="Phobius"/>
    </source>
</evidence>
<feature type="transmembrane region" description="Helical" evidence="8">
    <location>
        <begin position="12"/>
        <end position="31"/>
    </location>
</feature>
<evidence type="ECO:0000256" key="5">
    <source>
        <dbReference type="ARBA" id="ARBA00022692"/>
    </source>
</evidence>
<dbReference type="InterPro" id="IPR000522">
    <property type="entry name" value="ABC_transptr_permease_BtuC"/>
</dbReference>
<sequence>MNNYQKTLSKKRNWIILIIIVAFLLFVVDLFTGPAKINISNINSIFDTTSKENVIFFNLRLPQSLTAIAVGLSLGLCGAVMQTILSNPLASPFTLGISSSASFGASLFLILGFPVIYVTTGALFFSLLATAFVYMIGKKMQMNTYSMVLSGIAIKFLFDSLLSLVQYKASDETLEYIVFWIFGSLNRTNYSQIILIFISFLIAFIYIFKNSWKLTAMRFGEERAMALGVNTKKIKSISLILISIVTAVSVSFCGTIGFIGLSSPHIARKIVGEDQRYYLSMSALIGSVILLISSILSKTIKPGAIIPVGIISSLIGIPFLIYAIIDNKDKG</sequence>
<keyword evidence="7 8" id="KW-0472">Membrane</keyword>
<feature type="transmembrane region" description="Helical" evidence="8">
    <location>
        <begin position="65"/>
        <end position="85"/>
    </location>
</feature>
<feature type="transmembrane region" description="Helical" evidence="8">
    <location>
        <begin position="148"/>
        <end position="169"/>
    </location>
</feature>
<protein>
    <submittedName>
        <fullName evidence="9">Iron complex transport system permease protein</fullName>
    </submittedName>
</protein>
<dbReference type="Proteomes" id="UP001519306">
    <property type="component" value="Unassembled WGS sequence"/>
</dbReference>
<name>A0ABS4KCV7_9FIRM</name>
<gene>
    <name evidence="9" type="ORF">J2Z71_001147</name>
</gene>
<dbReference type="PANTHER" id="PTHR30472">
    <property type="entry name" value="FERRIC ENTEROBACTIN TRANSPORT SYSTEM PERMEASE PROTEIN"/>
    <property type="match status" value="1"/>
</dbReference>
<evidence type="ECO:0000256" key="1">
    <source>
        <dbReference type="ARBA" id="ARBA00004651"/>
    </source>
</evidence>
<evidence type="ECO:0000256" key="3">
    <source>
        <dbReference type="ARBA" id="ARBA00022448"/>
    </source>
</evidence>
<reference evidence="9 10" key="1">
    <citation type="submission" date="2021-03" db="EMBL/GenBank/DDBJ databases">
        <title>Genomic Encyclopedia of Type Strains, Phase IV (KMG-IV): sequencing the most valuable type-strain genomes for metagenomic binning, comparative biology and taxonomic classification.</title>
        <authorList>
            <person name="Goeker M."/>
        </authorList>
    </citation>
    <scope>NUCLEOTIDE SEQUENCE [LARGE SCALE GENOMIC DNA]</scope>
    <source>
        <strain evidence="9 10">DSM 27563</strain>
    </source>
</reference>
<evidence type="ECO:0000256" key="6">
    <source>
        <dbReference type="ARBA" id="ARBA00022989"/>
    </source>
</evidence>
<keyword evidence="4" id="KW-1003">Cell membrane</keyword>
<keyword evidence="3" id="KW-0813">Transport</keyword>
<dbReference type="Gene3D" id="1.10.3470.10">
    <property type="entry name" value="ABC transporter involved in vitamin B12 uptake, BtuC"/>
    <property type="match status" value="1"/>
</dbReference>
<dbReference type="PANTHER" id="PTHR30472:SF25">
    <property type="entry name" value="ABC TRANSPORTER PERMEASE PROTEIN MJ0876-RELATED"/>
    <property type="match status" value="1"/>
</dbReference>
<dbReference type="CDD" id="cd06550">
    <property type="entry name" value="TM_ABC_iron-siderophores_like"/>
    <property type="match status" value="1"/>
</dbReference>
<proteinExistence type="inferred from homology"/>
<feature type="transmembrane region" description="Helical" evidence="8">
    <location>
        <begin position="105"/>
        <end position="136"/>
    </location>
</feature>
<feature type="transmembrane region" description="Helical" evidence="8">
    <location>
        <begin position="304"/>
        <end position="325"/>
    </location>
</feature>
<comment type="subcellular location">
    <subcellularLocation>
        <location evidence="1">Cell membrane</location>
        <topology evidence="1">Multi-pass membrane protein</topology>
    </subcellularLocation>
</comment>
<comment type="caution">
    <text evidence="9">The sequence shown here is derived from an EMBL/GenBank/DDBJ whole genome shotgun (WGS) entry which is preliminary data.</text>
</comment>
<dbReference type="InterPro" id="IPR037294">
    <property type="entry name" value="ABC_BtuC-like"/>
</dbReference>
<dbReference type="EMBL" id="JAGGLJ010000009">
    <property type="protein sequence ID" value="MBP2025604.1"/>
    <property type="molecule type" value="Genomic_DNA"/>
</dbReference>
<keyword evidence="6 8" id="KW-1133">Transmembrane helix</keyword>
<evidence type="ECO:0000256" key="2">
    <source>
        <dbReference type="ARBA" id="ARBA00007935"/>
    </source>
</evidence>